<name>A0A0M3K9A5_ANISI</name>
<dbReference type="InterPro" id="IPR036259">
    <property type="entry name" value="MFS_trans_sf"/>
</dbReference>
<accession>A0A0M3K9A5</accession>
<dbReference type="InterPro" id="IPR011701">
    <property type="entry name" value="MFS"/>
</dbReference>
<feature type="transmembrane region" description="Helical" evidence="3">
    <location>
        <begin position="49"/>
        <end position="73"/>
    </location>
</feature>
<dbReference type="PROSITE" id="PS50850">
    <property type="entry name" value="MFS"/>
    <property type="match status" value="1"/>
</dbReference>
<dbReference type="InterPro" id="IPR020846">
    <property type="entry name" value="MFS_dom"/>
</dbReference>
<feature type="region of interest" description="Disordered" evidence="2">
    <location>
        <begin position="1"/>
        <end position="23"/>
    </location>
</feature>
<feature type="transmembrane region" description="Helical" evidence="3">
    <location>
        <begin position="377"/>
        <end position="397"/>
    </location>
</feature>
<dbReference type="GO" id="GO:0016020">
    <property type="term" value="C:membrane"/>
    <property type="evidence" value="ECO:0007669"/>
    <property type="project" value="UniProtKB-SubCell"/>
</dbReference>
<dbReference type="Gene3D" id="1.20.1250.20">
    <property type="entry name" value="MFS general substrate transporter like domains"/>
    <property type="match status" value="2"/>
</dbReference>
<evidence type="ECO:0000256" key="1">
    <source>
        <dbReference type="ARBA" id="ARBA00004141"/>
    </source>
</evidence>
<dbReference type="AlphaFoldDB" id="A0A0M3K9A5"/>
<feature type="transmembrane region" description="Helical" evidence="3">
    <location>
        <begin position="297"/>
        <end position="322"/>
    </location>
</feature>
<dbReference type="WBParaSite" id="ASIM_0001754701-mRNA-1">
    <property type="protein sequence ID" value="ASIM_0001754701-mRNA-1"/>
    <property type="gene ID" value="ASIM_0001754701"/>
</dbReference>
<feature type="domain" description="Major facilitator superfamily (MFS) profile" evidence="4">
    <location>
        <begin position="56"/>
        <end position="497"/>
    </location>
</feature>
<reference evidence="7" key="1">
    <citation type="submission" date="2017-02" db="UniProtKB">
        <authorList>
            <consortium name="WormBaseParasite"/>
        </authorList>
    </citation>
    <scope>IDENTIFICATION</scope>
</reference>
<comment type="subcellular location">
    <subcellularLocation>
        <location evidence="1">Membrane</location>
        <topology evidence="1">Multi-pass membrane protein</topology>
    </subcellularLocation>
</comment>
<feature type="transmembrane region" description="Helical" evidence="3">
    <location>
        <begin position="139"/>
        <end position="156"/>
    </location>
</feature>
<keyword evidence="6" id="KW-1185">Reference proteome</keyword>
<proteinExistence type="predicted"/>
<feature type="transmembrane region" description="Helical" evidence="3">
    <location>
        <begin position="107"/>
        <end position="127"/>
    </location>
</feature>
<evidence type="ECO:0000313" key="6">
    <source>
        <dbReference type="Proteomes" id="UP000267096"/>
    </source>
</evidence>
<feature type="transmembrane region" description="Helical" evidence="3">
    <location>
        <begin position="442"/>
        <end position="462"/>
    </location>
</feature>
<dbReference type="EMBL" id="UYRR01033586">
    <property type="protein sequence ID" value="VDK59124.1"/>
    <property type="molecule type" value="Genomic_DNA"/>
</dbReference>
<organism evidence="7">
    <name type="scientific">Anisakis simplex</name>
    <name type="common">Herring worm</name>
    <dbReference type="NCBI Taxonomy" id="6269"/>
    <lineage>
        <taxon>Eukaryota</taxon>
        <taxon>Metazoa</taxon>
        <taxon>Ecdysozoa</taxon>
        <taxon>Nematoda</taxon>
        <taxon>Chromadorea</taxon>
        <taxon>Rhabditida</taxon>
        <taxon>Spirurina</taxon>
        <taxon>Ascaridomorpha</taxon>
        <taxon>Ascaridoidea</taxon>
        <taxon>Anisakidae</taxon>
        <taxon>Anisakis</taxon>
        <taxon>Anisakis simplex complex</taxon>
    </lineage>
</organism>
<feature type="compositionally biased region" description="Low complexity" evidence="2">
    <location>
        <begin position="9"/>
        <end position="23"/>
    </location>
</feature>
<feature type="transmembrane region" description="Helical" evidence="3">
    <location>
        <begin position="168"/>
        <end position="190"/>
    </location>
</feature>
<evidence type="ECO:0000256" key="2">
    <source>
        <dbReference type="SAM" id="MobiDB-lite"/>
    </source>
</evidence>
<gene>
    <name evidence="5" type="ORF">ASIM_LOCUS16952</name>
</gene>
<feature type="transmembrane region" description="Helical" evidence="3">
    <location>
        <begin position="403"/>
        <end position="421"/>
    </location>
</feature>
<evidence type="ECO:0000313" key="7">
    <source>
        <dbReference type="WBParaSite" id="ASIM_0001754701-mRNA-1"/>
    </source>
</evidence>
<evidence type="ECO:0000256" key="3">
    <source>
        <dbReference type="SAM" id="Phobius"/>
    </source>
</evidence>
<evidence type="ECO:0000313" key="5">
    <source>
        <dbReference type="EMBL" id="VDK59124.1"/>
    </source>
</evidence>
<reference evidence="5 6" key="2">
    <citation type="submission" date="2018-11" db="EMBL/GenBank/DDBJ databases">
        <authorList>
            <consortium name="Pathogen Informatics"/>
        </authorList>
    </citation>
    <scope>NUCLEOTIDE SEQUENCE [LARGE SCALE GENOMIC DNA]</scope>
</reference>
<keyword evidence="3" id="KW-0812">Transmembrane</keyword>
<dbReference type="OrthoDB" id="2985014at2759"/>
<protein>
    <submittedName>
        <fullName evidence="7">MFS domain-containing protein</fullName>
    </submittedName>
</protein>
<feature type="transmembrane region" description="Helical" evidence="3">
    <location>
        <begin position="234"/>
        <end position="253"/>
    </location>
</feature>
<sequence length="497" mass="54952">MQNGVSTVNNNNNNNNNIHNHNNNHAKQSEAFVTENNEEQSRMAHRMRYCILILTAICLSSVMSNIIVFNFTVLCMTRSNRDSELPLANQSLLDAEHDGYTKNEKTVIFSSVAIGALIAAFPSTYAIQTGGVSFQAYGARWTFFGAGMLTAVATAFEPLAASQETLKFFVFIRILQGMSFAMCLPIAGMVTSNWASLKQHGLFMAALTCFGQISVVISMPLSGELCTSRFGWPAVYYLHSLFSLISFLIWLFVYRNQPAKHPFVDSVELEKISRGRSLNDFSAVSSNRQHVKRTIPYLKIISTPTIWGIWIAAIGDLFAIQLIHTFSPQYIREILGYSVRNTGLSAALPVFFQFLVKILGGHSSDKIHCISETTKLRLFNSIALGVSALFMIALAFVPQGYPITGIVLMTLSTSMFGFNGGGFNKVNSLLVDGTITEWRRVYLLHAAILLVANAIFCLLATAKPAPWTGEEALPIRVRSLNQKNGTNNNTATNFNKY</sequence>
<dbReference type="GO" id="GO:0022857">
    <property type="term" value="F:transmembrane transporter activity"/>
    <property type="evidence" value="ECO:0007669"/>
    <property type="project" value="InterPro"/>
</dbReference>
<dbReference type="PANTHER" id="PTHR45757:SF33">
    <property type="entry name" value="MAJOR FACILITATOR SUPERFAMILY (MFS) PROFILE DOMAIN-CONTAINING PROTEIN"/>
    <property type="match status" value="1"/>
</dbReference>
<evidence type="ECO:0000259" key="4">
    <source>
        <dbReference type="PROSITE" id="PS50850"/>
    </source>
</evidence>
<dbReference type="Proteomes" id="UP000267096">
    <property type="component" value="Unassembled WGS sequence"/>
</dbReference>
<keyword evidence="3" id="KW-0472">Membrane</keyword>
<dbReference type="SUPFAM" id="SSF103473">
    <property type="entry name" value="MFS general substrate transporter"/>
    <property type="match status" value="1"/>
</dbReference>
<keyword evidence="3" id="KW-1133">Transmembrane helix</keyword>
<dbReference type="Pfam" id="PF07690">
    <property type="entry name" value="MFS_1"/>
    <property type="match status" value="1"/>
</dbReference>
<feature type="transmembrane region" description="Helical" evidence="3">
    <location>
        <begin position="202"/>
        <end position="222"/>
    </location>
</feature>
<dbReference type="PANTHER" id="PTHR45757">
    <property type="entry name" value="PROTEIN CBG23364-RELATED"/>
    <property type="match status" value="1"/>
</dbReference>